<organism evidence="1 2">
    <name type="scientific">Vicia faba</name>
    <name type="common">Broad bean</name>
    <name type="synonym">Faba vulgaris</name>
    <dbReference type="NCBI Taxonomy" id="3906"/>
    <lineage>
        <taxon>Eukaryota</taxon>
        <taxon>Viridiplantae</taxon>
        <taxon>Streptophyta</taxon>
        <taxon>Embryophyta</taxon>
        <taxon>Tracheophyta</taxon>
        <taxon>Spermatophyta</taxon>
        <taxon>Magnoliopsida</taxon>
        <taxon>eudicotyledons</taxon>
        <taxon>Gunneridae</taxon>
        <taxon>Pentapetalae</taxon>
        <taxon>rosids</taxon>
        <taxon>fabids</taxon>
        <taxon>Fabales</taxon>
        <taxon>Fabaceae</taxon>
        <taxon>Papilionoideae</taxon>
        <taxon>50 kb inversion clade</taxon>
        <taxon>NPAAA clade</taxon>
        <taxon>Hologalegina</taxon>
        <taxon>IRL clade</taxon>
        <taxon>Fabeae</taxon>
        <taxon>Vicia</taxon>
    </lineage>
</organism>
<dbReference type="PANTHER" id="PTHR33431">
    <property type="entry name" value="ENABLED-LIKE PROTEIN (DUF1635)"/>
    <property type="match status" value="1"/>
</dbReference>
<dbReference type="Proteomes" id="UP001157006">
    <property type="component" value="Unassembled WGS sequence"/>
</dbReference>
<evidence type="ECO:0000313" key="2">
    <source>
        <dbReference type="Proteomes" id="UP001157006"/>
    </source>
</evidence>
<dbReference type="EMBL" id="CATIWC010003093">
    <property type="protein sequence ID" value="CAI8585184.1"/>
    <property type="molecule type" value="Genomic_DNA"/>
</dbReference>
<dbReference type="InterPro" id="IPR012862">
    <property type="entry name" value="DUF1635"/>
</dbReference>
<proteinExistence type="predicted"/>
<evidence type="ECO:0000313" key="1">
    <source>
        <dbReference type="EMBL" id="CAI8585184.1"/>
    </source>
</evidence>
<reference evidence="1 2" key="1">
    <citation type="submission" date="2023-01" db="EMBL/GenBank/DDBJ databases">
        <authorList>
            <person name="Kreplak J."/>
        </authorList>
    </citation>
    <scope>NUCLEOTIDE SEQUENCE [LARGE SCALE GENOMIC DNA]</scope>
</reference>
<protein>
    <submittedName>
        <fullName evidence="1">Uncharacterized protein</fullName>
    </submittedName>
</protein>
<dbReference type="PANTHER" id="PTHR33431:SF12">
    <property type="entry name" value="HIGH MOBILITY GROUP BOX PROTEIN, PUTATIVE (DUF1635)-RELATED"/>
    <property type="match status" value="1"/>
</dbReference>
<sequence>MEEHNSIFVYQEPEHEQKQKLYDTTLELELVKNMNTELYNMLMKVRRERDEARNLLQKLLNNRFPIEFQQENSLGFLHSSISSSNITHYGSFSHCSPSSSSSPEFPNTSMSHVNHYHNQSFNYSMMPIKRSVCDDDYGSRYIDNIAKKRVLPQKGKLLQAMYDAGPLLQTILDDGHLPTWRNTHSQDFNSNFRRGSGFEPTCESRIGSSFCRACQPGLAAPRHCSREDQCQHRRTADVMSTMSFAGGYTRLRKIITFSVKVTFITEMRRRPVVPSLDGDT</sequence>
<comment type="caution">
    <text evidence="1">The sequence shown here is derived from an EMBL/GenBank/DDBJ whole genome shotgun (WGS) entry which is preliminary data.</text>
</comment>
<gene>
    <name evidence="1" type="ORF">VFH_U111840</name>
</gene>
<keyword evidence="2" id="KW-1185">Reference proteome</keyword>
<name>A0AAV0YHU7_VICFA</name>
<dbReference type="Pfam" id="PF07795">
    <property type="entry name" value="DUF1635"/>
    <property type="match status" value="1"/>
</dbReference>
<dbReference type="AlphaFoldDB" id="A0AAV0YHU7"/>
<accession>A0AAV0YHU7</accession>